<proteinExistence type="predicted"/>
<dbReference type="AlphaFoldDB" id="A0A0D0DFM2"/>
<feature type="domain" description="GST N-terminal" evidence="1">
    <location>
        <begin position="1"/>
        <end position="21"/>
    </location>
</feature>
<dbReference type="InParanoid" id="A0A0D0DFM2"/>
<gene>
    <name evidence="2" type="ORF">PAXRUDRAFT_10774</name>
</gene>
<evidence type="ECO:0000259" key="1">
    <source>
        <dbReference type="PROSITE" id="PS50404"/>
    </source>
</evidence>
<name>A0A0D0DFM2_9AGAM</name>
<protein>
    <recommendedName>
        <fullName evidence="1">GST N-terminal domain-containing protein</fullName>
    </recommendedName>
</protein>
<reference evidence="3" key="2">
    <citation type="submission" date="2015-01" db="EMBL/GenBank/DDBJ databases">
        <title>Evolutionary Origins and Diversification of the Mycorrhizal Mutualists.</title>
        <authorList>
            <consortium name="DOE Joint Genome Institute"/>
            <consortium name="Mycorrhizal Genomics Consortium"/>
            <person name="Kohler A."/>
            <person name="Kuo A."/>
            <person name="Nagy L.G."/>
            <person name="Floudas D."/>
            <person name="Copeland A."/>
            <person name="Barry K.W."/>
            <person name="Cichocki N."/>
            <person name="Veneault-Fourrey C."/>
            <person name="LaButti K."/>
            <person name="Lindquist E.A."/>
            <person name="Lipzen A."/>
            <person name="Lundell T."/>
            <person name="Morin E."/>
            <person name="Murat C."/>
            <person name="Riley R."/>
            <person name="Ohm R."/>
            <person name="Sun H."/>
            <person name="Tunlid A."/>
            <person name="Henrissat B."/>
            <person name="Grigoriev I.V."/>
            <person name="Hibbett D.S."/>
            <person name="Martin F."/>
        </authorList>
    </citation>
    <scope>NUCLEOTIDE SEQUENCE [LARGE SCALE GENOMIC DNA]</scope>
    <source>
        <strain evidence="3">Ve08.2h10</strain>
    </source>
</reference>
<dbReference type="Gene3D" id="1.20.1050.10">
    <property type="match status" value="1"/>
</dbReference>
<dbReference type="InterPro" id="IPR004045">
    <property type="entry name" value="Glutathione_S-Trfase_N"/>
</dbReference>
<organism evidence="2 3">
    <name type="scientific">Paxillus rubicundulus Ve08.2h10</name>
    <dbReference type="NCBI Taxonomy" id="930991"/>
    <lineage>
        <taxon>Eukaryota</taxon>
        <taxon>Fungi</taxon>
        <taxon>Dikarya</taxon>
        <taxon>Basidiomycota</taxon>
        <taxon>Agaricomycotina</taxon>
        <taxon>Agaricomycetes</taxon>
        <taxon>Agaricomycetidae</taxon>
        <taxon>Boletales</taxon>
        <taxon>Paxilineae</taxon>
        <taxon>Paxillaceae</taxon>
        <taxon>Paxillus</taxon>
    </lineage>
</organism>
<dbReference type="OrthoDB" id="4951845at2759"/>
<dbReference type="Proteomes" id="UP000054538">
    <property type="component" value="Unassembled WGS sequence"/>
</dbReference>
<keyword evidence="3" id="KW-1185">Reference proteome</keyword>
<reference evidence="2 3" key="1">
    <citation type="submission" date="2014-04" db="EMBL/GenBank/DDBJ databases">
        <authorList>
            <consortium name="DOE Joint Genome Institute"/>
            <person name="Kuo A."/>
            <person name="Kohler A."/>
            <person name="Jargeat P."/>
            <person name="Nagy L.G."/>
            <person name="Floudas D."/>
            <person name="Copeland A."/>
            <person name="Barry K.W."/>
            <person name="Cichocki N."/>
            <person name="Veneault-Fourrey C."/>
            <person name="LaButti K."/>
            <person name="Lindquist E.A."/>
            <person name="Lipzen A."/>
            <person name="Lundell T."/>
            <person name="Morin E."/>
            <person name="Murat C."/>
            <person name="Sun H."/>
            <person name="Tunlid A."/>
            <person name="Henrissat B."/>
            <person name="Grigoriev I.V."/>
            <person name="Hibbett D.S."/>
            <person name="Martin F."/>
            <person name="Nordberg H.P."/>
            <person name="Cantor M.N."/>
            <person name="Hua S.X."/>
        </authorList>
    </citation>
    <scope>NUCLEOTIDE SEQUENCE [LARGE SCALE GENOMIC DNA]</scope>
    <source>
        <strain evidence="2 3">Ve08.2h10</strain>
    </source>
</reference>
<dbReference type="HOGENOM" id="CLU_1448154_0_0_1"/>
<evidence type="ECO:0000313" key="3">
    <source>
        <dbReference type="Proteomes" id="UP000054538"/>
    </source>
</evidence>
<evidence type="ECO:0000313" key="2">
    <source>
        <dbReference type="EMBL" id="KIK96517.1"/>
    </source>
</evidence>
<dbReference type="EMBL" id="KN824982">
    <property type="protein sequence ID" value="KIK96517.1"/>
    <property type="molecule type" value="Genomic_DNA"/>
</dbReference>
<dbReference type="PROSITE" id="PS50404">
    <property type="entry name" value="GST_NTER"/>
    <property type="match status" value="1"/>
</dbReference>
<sequence length="187" mass="21534">MTVCDSFAIARYLDETYPDHPIYIPLGRELVEARMQEIHALRRAFMHMCVAHTSRLLEDRHKEAFVATRTKYFSTVAARILVAFTQASRYWKLAGVHLDDLRPRKPKTVHDGLLVGRSSDYIESLETYRPGTAFPFEGDAPRYADFALCAALIWFQTCSPESALGEYQRFEWGEVGTSVERCNEYEQ</sequence>
<accession>A0A0D0DFM2</accession>